<keyword evidence="1 4" id="KW-0689">Ribosomal protein</keyword>
<organism evidence="4 5">
    <name type="scientific">Candidatus Carsonella ruddii CS isolate Thao2000</name>
    <dbReference type="NCBI Taxonomy" id="1202537"/>
    <lineage>
        <taxon>Bacteria</taxon>
        <taxon>Pseudomonadati</taxon>
        <taxon>Pseudomonadota</taxon>
        <taxon>Gammaproteobacteria</taxon>
        <taxon>Oceanospirillales</taxon>
        <taxon>Halomonadaceae</taxon>
        <taxon>Zymobacter group</taxon>
        <taxon>Candidatus Carsonella</taxon>
    </lineage>
</organism>
<proteinExistence type="predicted"/>
<dbReference type="PATRIC" id="fig|1202537.3.peg.151"/>
<dbReference type="InterPro" id="IPR000702">
    <property type="entry name" value="Ribosomal_uL6-like"/>
</dbReference>
<dbReference type="PRINTS" id="PR00059">
    <property type="entry name" value="RIBOSOMALL6"/>
</dbReference>
<dbReference type="InterPro" id="IPR036789">
    <property type="entry name" value="Ribosomal_uL6-like_a/b-dom_sf"/>
</dbReference>
<evidence type="ECO:0000313" key="5">
    <source>
        <dbReference type="Proteomes" id="UP000003931"/>
    </source>
</evidence>
<dbReference type="GO" id="GO:1990904">
    <property type="term" value="C:ribonucleoprotein complex"/>
    <property type="evidence" value="ECO:0007669"/>
    <property type="project" value="UniProtKB-KW"/>
</dbReference>
<name>J7GWI6_CARRU</name>
<dbReference type="PIRSF" id="PIRSF002162">
    <property type="entry name" value="Ribosomal_L6"/>
    <property type="match status" value="1"/>
</dbReference>
<evidence type="ECO:0000256" key="3">
    <source>
        <dbReference type="ARBA" id="ARBA00035454"/>
    </source>
</evidence>
<dbReference type="HOGENOM" id="CLU_065464_1_2_6"/>
<dbReference type="GO" id="GO:0019843">
    <property type="term" value="F:rRNA binding"/>
    <property type="evidence" value="ECO:0007669"/>
    <property type="project" value="InterPro"/>
</dbReference>
<dbReference type="SUPFAM" id="SSF56053">
    <property type="entry name" value="Ribosomal protein L6"/>
    <property type="match status" value="1"/>
</dbReference>
<dbReference type="EMBL" id="CP003542">
    <property type="protein sequence ID" value="AFP83816.1"/>
    <property type="molecule type" value="Genomic_DNA"/>
</dbReference>
<evidence type="ECO:0000256" key="1">
    <source>
        <dbReference type="ARBA" id="ARBA00022980"/>
    </source>
</evidence>
<dbReference type="Gene3D" id="3.90.930.12">
    <property type="entry name" value="Ribosomal protein L6, alpha-beta domain"/>
    <property type="match status" value="1"/>
</dbReference>
<dbReference type="GO" id="GO:0003735">
    <property type="term" value="F:structural constituent of ribosome"/>
    <property type="evidence" value="ECO:0007669"/>
    <property type="project" value="InterPro"/>
</dbReference>
<gene>
    <name evidence="4" type="primary">rplF</name>
    <name evidence="4" type="ORF">A33Y_0179</name>
</gene>
<accession>J7GWI6</accession>
<evidence type="ECO:0000313" key="4">
    <source>
        <dbReference type="EMBL" id="AFP83816.1"/>
    </source>
</evidence>
<evidence type="ECO:0000256" key="2">
    <source>
        <dbReference type="ARBA" id="ARBA00023274"/>
    </source>
</evidence>
<dbReference type="AlphaFoldDB" id="J7GWI6"/>
<dbReference type="OrthoDB" id="6183423at2"/>
<dbReference type="RefSeq" id="WP_014887117.1">
    <property type="nucleotide sequence ID" value="NC_018415.1"/>
</dbReference>
<dbReference type="InterPro" id="IPR019906">
    <property type="entry name" value="Ribosomal_uL6_bac-type"/>
</dbReference>
<protein>
    <recommendedName>
        <fullName evidence="3">50S ribosomal protein L6</fullName>
    </recommendedName>
</protein>
<reference evidence="4 5" key="1">
    <citation type="journal article" date="2012" name="Mol. Biol. Evol.">
        <title>Genome reduction and co-evolution between the primary and secondary bacterial symbionts of psyllids.</title>
        <authorList>
            <person name="Sloan D.B."/>
            <person name="Moran N.A."/>
        </authorList>
    </citation>
    <scope>NUCLEOTIDE SEQUENCE [LARGE SCALE GENOMIC DNA]</scope>
    <source>
        <strain evidence="4 5">CS</strain>
    </source>
</reference>
<dbReference type="GO" id="GO:0006412">
    <property type="term" value="P:translation"/>
    <property type="evidence" value="ECO:0007669"/>
    <property type="project" value="InterPro"/>
</dbReference>
<sequence length="166" mass="20037">MKQIKINFSYLIKNNIIFLKKKYFCFFKIPVDIYLLEKNMFLEIKSFSEKKKNINSFYKIFLNILKGLETPWEIILEFSGIGYKIYIKENFLIFNLGFSKEKILIIPIYIKINIIKNKIHLFSIYKDKLGVFSNKITLIKKYNPYKKKGIFLINNFFLKKSNKKKQ</sequence>
<dbReference type="Proteomes" id="UP000003931">
    <property type="component" value="Chromosome"/>
</dbReference>
<dbReference type="KEGG" id="crc:A33Y_0179"/>
<dbReference type="GO" id="GO:0005840">
    <property type="term" value="C:ribosome"/>
    <property type="evidence" value="ECO:0007669"/>
    <property type="project" value="UniProtKB-KW"/>
</dbReference>
<dbReference type="STRING" id="1202537.A33Y_0179"/>
<keyword evidence="2" id="KW-0687">Ribonucleoprotein</keyword>